<dbReference type="RefSeq" id="WP_270686347.1">
    <property type="nucleotide sequence ID" value="NZ_JAQFWQ010000038.1"/>
</dbReference>
<name>A0ABT4U5Z2_9ACTN</name>
<comment type="caution">
    <text evidence="1">The sequence shown here is derived from an EMBL/GenBank/DDBJ whole genome shotgun (WGS) entry which is preliminary data.</text>
</comment>
<evidence type="ECO:0000313" key="2">
    <source>
        <dbReference type="Proteomes" id="UP001527866"/>
    </source>
</evidence>
<sequence>MATSHSHPPIPELDLLAAFDATRTGYLALGFEMGRYTRRGLEPAPGFDGRLITFAQANGSGSLYAVWLRDRGADPAAQPVVALGDEGGVRLVARDLRAFLTFLAALPTNCEPHIDTEGVFVRELIDPDDEEDEDDEGAALADNAAFTEWLDRTFGLAPADDWRAVVDAAEEEFGDEWAAWAHAFGPGSVWSPVRDLNRLYEADDGFAARHASGLWLLETYGDPDYADAPGLTTAMEPFATNGDDTVFALWRLDEQAGEQAGGRTGAADRPVVAAGMDGGVHVVARNAREFLGLVAGLEDTEIRCDRAGAALRPRDRAGQADAFRSWAEENLGVRPAADPAAVITAAHAELGGRLPR</sequence>
<dbReference type="Proteomes" id="UP001527866">
    <property type="component" value="Unassembled WGS sequence"/>
</dbReference>
<keyword evidence="2" id="KW-1185">Reference proteome</keyword>
<proteinExistence type="predicted"/>
<accession>A0ABT4U5Z2</accession>
<reference evidence="1 2" key="1">
    <citation type="submission" date="2023-01" db="EMBL/GenBank/DDBJ databases">
        <title>Draft genome sequence of Nocardiopsis sp. RSe5-2 isolated from halophytes.</title>
        <authorList>
            <person name="Duangmal K."/>
            <person name="Chantavorakit T."/>
        </authorList>
    </citation>
    <scope>NUCLEOTIDE SEQUENCE [LARGE SCALE GENOMIC DNA]</scope>
    <source>
        <strain evidence="1 2">RSe5-2</strain>
    </source>
</reference>
<evidence type="ECO:0008006" key="3">
    <source>
        <dbReference type="Google" id="ProtNLM"/>
    </source>
</evidence>
<dbReference type="EMBL" id="JAQFWQ010000038">
    <property type="protein sequence ID" value="MDA2811894.1"/>
    <property type="molecule type" value="Genomic_DNA"/>
</dbReference>
<organism evidence="1 2">
    <name type="scientific">Nocardiopsis endophytica</name>
    <dbReference type="NCBI Taxonomy" id="3018445"/>
    <lineage>
        <taxon>Bacteria</taxon>
        <taxon>Bacillati</taxon>
        <taxon>Actinomycetota</taxon>
        <taxon>Actinomycetes</taxon>
        <taxon>Streptosporangiales</taxon>
        <taxon>Nocardiopsidaceae</taxon>
        <taxon>Nocardiopsis</taxon>
    </lineage>
</organism>
<gene>
    <name evidence="1" type="ORF">O4J56_14720</name>
</gene>
<protein>
    <recommendedName>
        <fullName evidence="3">SMI1/KNR4 family protein</fullName>
    </recommendedName>
</protein>
<evidence type="ECO:0000313" key="1">
    <source>
        <dbReference type="EMBL" id="MDA2811894.1"/>
    </source>
</evidence>